<feature type="non-terminal residue" evidence="1">
    <location>
        <position position="1"/>
    </location>
</feature>
<proteinExistence type="predicted"/>
<gene>
    <name evidence="1" type="ORF">FWK35_00015371</name>
</gene>
<name>A0A6G0YNP9_APHCR</name>
<organism evidence="1 2">
    <name type="scientific">Aphis craccivora</name>
    <name type="common">Cowpea aphid</name>
    <dbReference type="NCBI Taxonomy" id="307492"/>
    <lineage>
        <taxon>Eukaryota</taxon>
        <taxon>Metazoa</taxon>
        <taxon>Ecdysozoa</taxon>
        <taxon>Arthropoda</taxon>
        <taxon>Hexapoda</taxon>
        <taxon>Insecta</taxon>
        <taxon>Pterygota</taxon>
        <taxon>Neoptera</taxon>
        <taxon>Paraneoptera</taxon>
        <taxon>Hemiptera</taxon>
        <taxon>Sternorrhyncha</taxon>
        <taxon>Aphidomorpha</taxon>
        <taxon>Aphidoidea</taxon>
        <taxon>Aphididae</taxon>
        <taxon>Aphidini</taxon>
        <taxon>Aphis</taxon>
        <taxon>Aphis</taxon>
    </lineage>
</organism>
<sequence>RIGKIKNKKAGKWVPLCCTLGAVWITIYCRRVKFESNDNYHCIRKTILNEDDLSA</sequence>
<dbReference type="AlphaFoldDB" id="A0A6G0YNP9"/>
<dbReference type="EMBL" id="VUJU01003117">
    <property type="protein sequence ID" value="KAF0759083.1"/>
    <property type="molecule type" value="Genomic_DNA"/>
</dbReference>
<reference evidence="1 2" key="1">
    <citation type="submission" date="2019-08" db="EMBL/GenBank/DDBJ databases">
        <title>Whole genome of Aphis craccivora.</title>
        <authorList>
            <person name="Voronova N.V."/>
            <person name="Shulinski R.S."/>
            <person name="Bandarenka Y.V."/>
            <person name="Zhorov D.G."/>
            <person name="Warner D."/>
        </authorList>
    </citation>
    <scope>NUCLEOTIDE SEQUENCE [LARGE SCALE GENOMIC DNA]</scope>
    <source>
        <strain evidence="1">180601</strain>
        <tissue evidence="1">Whole Body</tissue>
    </source>
</reference>
<dbReference type="Proteomes" id="UP000478052">
    <property type="component" value="Unassembled WGS sequence"/>
</dbReference>
<evidence type="ECO:0000313" key="2">
    <source>
        <dbReference type="Proteomes" id="UP000478052"/>
    </source>
</evidence>
<keyword evidence="2" id="KW-1185">Reference proteome</keyword>
<accession>A0A6G0YNP9</accession>
<evidence type="ECO:0000313" key="1">
    <source>
        <dbReference type="EMBL" id="KAF0759083.1"/>
    </source>
</evidence>
<comment type="caution">
    <text evidence="1">The sequence shown here is derived from an EMBL/GenBank/DDBJ whole genome shotgun (WGS) entry which is preliminary data.</text>
</comment>
<protein>
    <submittedName>
        <fullName evidence="1">Uncharacterized protein</fullName>
    </submittedName>
</protein>